<keyword evidence="4" id="KW-0812">Transmembrane</keyword>
<reference evidence="10 11" key="1">
    <citation type="journal article" date="2014" name="Nat. Genet.">
        <title>Genome sequence of the hot pepper provides insights into the evolution of pungency in Capsicum species.</title>
        <authorList>
            <person name="Kim S."/>
            <person name="Park M."/>
            <person name="Yeom S.I."/>
            <person name="Kim Y.M."/>
            <person name="Lee J.M."/>
            <person name="Lee H.A."/>
            <person name="Seo E."/>
            <person name="Choi J."/>
            <person name="Cheong K."/>
            <person name="Kim K.T."/>
            <person name="Jung K."/>
            <person name="Lee G.W."/>
            <person name="Oh S.K."/>
            <person name="Bae C."/>
            <person name="Kim S.B."/>
            <person name="Lee H.Y."/>
            <person name="Kim S.Y."/>
            <person name="Kim M.S."/>
            <person name="Kang B.C."/>
            <person name="Jo Y.D."/>
            <person name="Yang H.B."/>
            <person name="Jeong H.J."/>
            <person name="Kang W.H."/>
            <person name="Kwon J.K."/>
            <person name="Shin C."/>
            <person name="Lim J.Y."/>
            <person name="Park J.H."/>
            <person name="Huh J.H."/>
            <person name="Kim J.S."/>
            <person name="Kim B.D."/>
            <person name="Cohen O."/>
            <person name="Paran I."/>
            <person name="Suh M.C."/>
            <person name="Lee S.B."/>
            <person name="Kim Y.K."/>
            <person name="Shin Y."/>
            <person name="Noh S.J."/>
            <person name="Park J."/>
            <person name="Seo Y.S."/>
            <person name="Kwon S.Y."/>
            <person name="Kim H.A."/>
            <person name="Park J.M."/>
            <person name="Kim H.J."/>
            <person name="Choi S.B."/>
            <person name="Bosland P.W."/>
            <person name="Reeves G."/>
            <person name="Jo S.H."/>
            <person name="Lee B.W."/>
            <person name="Cho H.T."/>
            <person name="Choi H.S."/>
            <person name="Lee M.S."/>
            <person name="Yu Y."/>
            <person name="Do Choi Y."/>
            <person name="Park B.S."/>
            <person name="van Deynze A."/>
            <person name="Ashrafi H."/>
            <person name="Hill T."/>
            <person name="Kim W.T."/>
            <person name="Pai H.S."/>
            <person name="Ahn H.K."/>
            <person name="Yeam I."/>
            <person name="Giovannoni J.J."/>
            <person name="Rose J.K."/>
            <person name="Sorensen I."/>
            <person name="Lee S.J."/>
            <person name="Kim R.W."/>
            <person name="Choi I.Y."/>
            <person name="Choi B.S."/>
            <person name="Lim J.S."/>
            <person name="Lee Y.H."/>
            <person name="Choi D."/>
        </authorList>
    </citation>
    <scope>NUCLEOTIDE SEQUENCE [LARGE SCALE GENOMIC DNA]</scope>
    <source>
        <strain evidence="11">cv. CM334</strain>
    </source>
</reference>
<dbReference type="STRING" id="4072.A0A2G2ZPD8"/>
<evidence type="ECO:0000256" key="3">
    <source>
        <dbReference type="ARBA" id="ARBA00022475"/>
    </source>
</evidence>
<dbReference type="Gene3D" id="3.80.10.10">
    <property type="entry name" value="Ribonuclease Inhibitor"/>
    <property type="match status" value="3"/>
</dbReference>
<comment type="subcellular location">
    <subcellularLocation>
        <location evidence="1">Cell membrane</location>
        <topology evidence="1">Single-pass type I membrane protein</topology>
    </subcellularLocation>
</comment>
<dbReference type="OMA" id="ITHEQSV"/>
<evidence type="ECO:0000256" key="9">
    <source>
        <dbReference type="ARBA" id="ARBA00023180"/>
    </source>
</evidence>
<sequence length="184" mass="20084">MLTHFAANQNRFVGNIPLGITTYLRNLDLSFNNLNGTMPQDLLSPMNLQFVDLTSNNLEGPIPANISGNKLSGRIPIDISNLNVLELQLGGNQLGGPIPEMLLSLQIALNLSLYLFKGPIPSSLSRLTSLEVLDLSYNRFSGQILDFLARMGGLTRLVLSFNQLSGIVPEFQGFFSVETCGNMV</sequence>
<evidence type="ECO:0000256" key="5">
    <source>
        <dbReference type="ARBA" id="ARBA00022729"/>
    </source>
</evidence>
<dbReference type="InterPro" id="IPR001611">
    <property type="entry name" value="Leu-rich_rpt"/>
</dbReference>
<dbReference type="Proteomes" id="UP000222542">
    <property type="component" value="Unassembled WGS sequence"/>
</dbReference>
<dbReference type="GO" id="GO:0005886">
    <property type="term" value="C:plasma membrane"/>
    <property type="evidence" value="ECO:0007669"/>
    <property type="project" value="UniProtKB-SubCell"/>
</dbReference>
<comment type="caution">
    <text evidence="10">The sequence shown here is derived from an EMBL/GenBank/DDBJ whole genome shotgun (WGS) entry which is preliminary data.</text>
</comment>
<evidence type="ECO:0000256" key="6">
    <source>
        <dbReference type="ARBA" id="ARBA00022989"/>
    </source>
</evidence>
<evidence type="ECO:0000256" key="2">
    <source>
        <dbReference type="ARBA" id="ARBA00009592"/>
    </source>
</evidence>
<proteinExistence type="inferred from homology"/>
<comment type="similarity">
    <text evidence="2">Belongs to the RLP family.</text>
</comment>
<dbReference type="InterPro" id="IPR032675">
    <property type="entry name" value="LRR_dom_sf"/>
</dbReference>
<evidence type="ECO:0000313" key="10">
    <source>
        <dbReference type="EMBL" id="PHT83856.1"/>
    </source>
</evidence>
<evidence type="ECO:0000256" key="4">
    <source>
        <dbReference type="ARBA" id="ARBA00022692"/>
    </source>
</evidence>
<keyword evidence="11" id="KW-1185">Reference proteome</keyword>
<evidence type="ECO:0000313" key="11">
    <source>
        <dbReference type="Proteomes" id="UP000222542"/>
    </source>
</evidence>
<keyword evidence="6" id="KW-1133">Transmembrane helix</keyword>
<keyword evidence="5" id="KW-0732">Signal</keyword>
<keyword evidence="9" id="KW-0325">Glycoprotein</keyword>
<keyword evidence="3" id="KW-1003">Cell membrane</keyword>
<dbReference type="SUPFAM" id="SSF52058">
    <property type="entry name" value="L domain-like"/>
    <property type="match status" value="1"/>
</dbReference>
<dbReference type="Pfam" id="PF00560">
    <property type="entry name" value="LRR_1"/>
    <property type="match status" value="4"/>
</dbReference>
<organism evidence="10 11">
    <name type="scientific">Capsicum annuum</name>
    <name type="common">Capsicum pepper</name>
    <dbReference type="NCBI Taxonomy" id="4072"/>
    <lineage>
        <taxon>Eukaryota</taxon>
        <taxon>Viridiplantae</taxon>
        <taxon>Streptophyta</taxon>
        <taxon>Embryophyta</taxon>
        <taxon>Tracheophyta</taxon>
        <taxon>Spermatophyta</taxon>
        <taxon>Magnoliopsida</taxon>
        <taxon>eudicotyledons</taxon>
        <taxon>Gunneridae</taxon>
        <taxon>Pentapetalae</taxon>
        <taxon>asterids</taxon>
        <taxon>lamiids</taxon>
        <taxon>Solanales</taxon>
        <taxon>Solanaceae</taxon>
        <taxon>Solanoideae</taxon>
        <taxon>Capsiceae</taxon>
        <taxon>Capsicum</taxon>
    </lineage>
</organism>
<protein>
    <submittedName>
        <fullName evidence="10">Uncharacterized protein</fullName>
    </submittedName>
</protein>
<keyword evidence="8" id="KW-0675">Receptor</keyword>
<evidence type="ECO:0000256" key="7">
    <source>
        <dbReference type="ARBA" id="ARBA00023136"/>
    </source>
</evidence>
<gene>
    <name evidence="10" type="ORF">T459_12299</name>
</gene>
<dbReference type="AlphaFoldDB" id="A0A2G2ZPD8"/>
<evidence type="ECO:0000256" key="1">
    <source>
        <dbReference type="ARBA" id="ARBA00004251"/>
    </source>
</evidence>
<dbReference type="PANTHER" id="PTHR48052:SF81">
    <property type="entry name" value="LEUCINE-RICH REPEAT-CONTAINING N-TERMINAL PLANT-TYPE DOMAIN-CONTAINING PROTEIN"/>
    <property type="match status" value="1"/>
</dbReference>
<evidence type="ECO:0000256" key="8">
    <source>
        <dbReference type="ARBA" id="ARBA00023170"/>
    </source>
</evidence>
<reference evidence="10 11" key="2">
    <citation type="journal article" date="2017" name="Genome Biol.">
        <title>New reference genome sequences of hot pepper reveal the massive evolution of plant disease-resistance genes by retroduplication.</title>
        <authorList>
            <person name="Kim S."/>
            <person name="Park J."/>
            <person name="Yeom S.I."/>
            <person name="Kim Y.M."/>
            <person name="Seo E."/>
            <person name="Kim K.T."/>
            <person name="Kim M.S."/>
            <person name="Lee J.M."/>
            <person name="Cheong K."/>
            <person name="Shin H.S."/>
            <person name="Kim S.B."/>
            <person name="Han K."/>
            <person name="Lee J."/>
            <person name="Park M."/>
            <person name="Lee H.A."/>
            <person name="Lee H.Y."/>
            <person name="Lee Y."/>
            <person name="Oh S."/>
            <person name="Lee J.H."/>
            <person name="Choi E."/>
            <person name="Choi E."/>
            <person name="Lee S.E."/>
            <person name="Jeon J."/>
            <person name="Kim H."/>
            <person name="Choi G."/>
            <person name="Song H."/>
            <person name="Lee J."/>
            <person name="Lee S.C."/>
            <person name="Kwon J.K."/>
            <person name="Lee H.Y."/>
            <person name="Koo N."/>
            <person name="Hong Y."/>
            <person name="Kim R.W."/>
            <person name="Kang W.H."/>
            <person name="Huh J.H."/>
            <person name="Kang B.C."/>
            <person name="Yang T.J."/>
            <person name="Lee Y.H."/>
            <person name="Bennetzen J.L."/>
            <person name="Choi D."/>
        </authorList>
    </citation>
    <scope>NUCLEOTIDE SEQUENCE [LARGE SCALE GENOMIC DNA]</scope>
    <source>
        <strain evidence="11">cv. CM334</strain>
    </source>
</reference>
<accession>A0A2G2ZPD8</accession>
<dbReference type="Gramene" id="PHT83856">
    <property type="protein sequence ID" value="PHT83856"/>
    <property type="gene ID" value="T459_12299"/>
</dbReference>
<dbReference type="EMBL" id="AYRZ02000004">
    <property type="protein sequence ID" value="PHT83856.1"/>
    <property type="molecule type" value="Genomic_DNA"/>
</dbReference>
<dbReference type="PANTHER" id="PTHR48052">
    <property type="entry name" value="UNNAMED PRODUCT"/>
    <property type="match status" value="1"/>
</dbReference>
<name>A0A2G2ZPD8_CAPAN</name>
<dbReference type="PRINTS" id="PR00019">
    <property type="entry name" value="LEURICHRPT"/>
</dbReference>
<keyword evidence="7" id="KW-0472">Membrane</keyword>